<proteinExistence type="predicted"/>
<organism evidence="1 2">
    <name type="scientific">Amycolatopsis pigmentata</name>
    <dbReference type="NCBI Taxonomy" id="450801"/>
    <lineage>
        <taxon>Bacteria</taxon>
        <taxon>Bacillati</taxon>
        <taxon>Actinomycetota</taxon>
        <taxon>Actinomycetes</taxon>
        <taxon>Pseudonocardiales</taxon>
        <taxon>Pseudonocardiaceae</taxon>
        <taxon>Amycolatopsis</taxon>
    </lineage>
</organism>
<dbReference type="SUPFAM" id="SSF51110">
    <property type="entry name" value="alpha-D-mannose-specific plant lectins"/>
    <property type="match status" value="1"/>
</dbReference>
<evidence type="ECO:0000313" key="1">
    <source>
        <dbReference type="EMBL" id="MFD2418597.1"/>
    </source>
</evidence>
<protein>
    <submittedName>
        <fullName evidence="1">DUF6461 domain-containing protein</fullName>
    </submittedName>
</protein>
<dbReference type="EMBL" id="JBHUKR010000009">
    <property type="protein sequence ID" value="MFD2418597.1"/>
    <property type="molecule type" value="Genomic_DNA"/>
</dbReference>
<name>A0ABW5FXP7_9PSEU</name>
<comment type="caution">
    <text evidence="1">The sequence shown here is derived from an EMBL/GenBank/DDBJ whole genome shotgun (WGS) entry which is preliminary data.</text>
</comment>
<dbReference type="Proteomes" id="UP001597417">
    <property type="component" value="Unassembled WGS sequence"/>
</dbReference>
<dbReference type="Gene3D" id="2.90.10.30">
    <property type="match status" value="1"/>
</dbReference>
<dbReference type="Pfam" id="PF20062">
    <property type="entry name" value="DUF6461"/>
    <property type="match status" value="1"/>
</dbReference>
<accession>A0ABW5FXP7</accession>
<dbReference type="InterPro" id="IPR045592">
    <property type="entry name" value="DUF6461"/>
</dbReference>
<evidence type="ECO:0000313" key="2">
    <source>
        <dbReference type="Proteomes" id="UP001597417"/>
    </source>
</evidence>
<keyword evidence="2" id="KW-1185">Reference proteome</keyword>
<dbReference type="RefSeq" id="WP_378266613.1">
    <property type="nucleotide sequence ID" value="NZ_JBHUKR010000009.1"/>
</dbReference>
<gene>
    <name evidence="1" type="ORF">ACFSXZ_19935</name>
</gene>
<dbReference type="InterPro" id="IPR036426">
    <property type="entry name" value="Bulb-type_lectin_dom_sf"/>
</dbReference>
<reference evidence="2" key="1">
    <citation type="journal article" date="2019" name="Int. J. Syst. Evol. Microbiol.">
        <title>The Global Catalogue of Microorganisms (GCM) 10K type strain sequencing project: providing services to taxonomists for standard genome sequencing and annotation.</title>
        <authorList>
            <consortium name="The Broad Institute Genomics Platform"/>
            <consortium name="The Broad Institute Genome Sequencing Center for Infectious Disease"/>
            <person name="Wu L."/>
            <person name="Ma J."/>
        </authorList>
    </citation>
    <scope>NUCLEOTIDE SEQUENCE [LARGE SCALE GENOMIC DNA]</scope>
    <source>
        <strain evidence="2">CGMCC 4.7645</strain>
    </source>
</reference>
<sequence length="428" mass="46579">MPQLIRQFETLAEPVTSKSGAWALRYDSDGRATISDRNGKTTWTAGAVGTLRLEMDGVFVVYDGDRIAWRGDVPELGYTSFGVTDDGDGVIYDNGLPKYSLRHGPIEPVSLGDRAPVTEIRDNRFLESGNGKRTVNRTPDGDALVHTTKYGIGARGIVVVPPADTRALEQPDTWLTWRFLDDDGNGRWNLVLVGPDDEVLWAFGERRPVKPEPEPSPVVVDTMEGEEGAYSDEWLETGLGGMEGGYCVTAIQDVDPDEALRRFGAEDAQISTSTWAELLRRASYEDVDVGHHVVAAFGFGPHTLLVENVGWEGTRRPDLSRGTFAVSSYCSINADQRFLVSQDGETLAAFDDGYASYAEGANPDVLTDALAEMGIDDCEAFDADDDNFLEDLELLCRLAGVRPTVADVTGPARVAILPRELPLGFPAA</sequence>